<dbReference type="Gene3D" id="3.40.50.300">
    <property type="entry name" value="P-loop containing nucleotide triphosphate hydrolases"/>
    <property type="match status" value="1"/>
</dbReference>
<evidence type="ECO:0000256" key="3">
    <source>
        <dbReference type="ARBA" id="ARBA00022763"/>
    </source>
</evidence>
<dbReference type="InterPro" id="IPR052093">
    <property type="entry name" value="HR_Repair_Mediator"/>
</dbReference>
<evidence type="ECO:0000313" key="8">
    <source>
        <dbReference type="Proteomes" id="UP000239560"/>
    </source>
</evidence>
<dbReference type="GO" id="GO:0033065">
    <property type="term" value="C:Rad51C-XRCC3 complex"/>
    <property type="evidence" value="ECO:0007669"/>
    <property type="project" value="TreeGrafter"/>
</dbReference>
<dbReference type="AlphaFoldDB" id="A0A2T0AFN7"/>
<proteinExistence type="predicted"/>
<evidence type="ECO:0000313" key="7">
    <source>
        <dbReference type="EMBL" id="PRQ76813.1"/>
    </source>
</evidence>
<evidence type="ECO:0000256" key="1">
    <source>
        <dbReference type="ARBA" id="ARBA00004123"/>
    </source>
</evidence>
<dbReference type="InterPro" id="IPR027417">
    <property type="entry name" value="P-loop_NTPase"/>
</dbReference>
<comment type="subcellular location">
    <subcellularLocation>
        <location evidence="1">Nucleus</location>
    </subcellularLocation>
</comment>
<dbReference type="GO" id="GO:0008821">
    <property type="term" value="F:crossover junction DNA endonuclease activity"/>
    <property type="evidence" value="ECO:0007669"/>
    <property type="project" value="TreeGrafter"/>
</dbReference>
<dbReference type="Proteomes" id="UP000239560">
    <property type="component" value="Unassembled WGS sequence"/>
</dbReference>
<dbReference type="GO" id="GO:0005657">
    <property type="term" value="C:replication fork"/>
    <property type="evidence" value="ECO:0007669"/>
    <property type="project" value="TreeGrafter"/>
</dbReference>
<name>A0A2T0AFN7_RHOTO</name>
<dbReference type="EMBL" id="LCTV02000002">
    <property type="protein sequence ID" value="PRQ76813.1"/>
    <property type="molecule type" value="Genomic_DNA"/>
</dbReference>
<organism evidence="7 8">
    <name type="scientific">Rhodotorula toruloides</name>
    <name type="common">Yeast</name>
    <name type="synonym">Rhodosporidium toruloides</name>
    <dbReference type="NCBI Taxonomy" id="5286"/>
    <lineage>
        <taxon>Eukaryota</taxon>
        <taxon>Fungi</taxon>
        <taxon>Dikarya</taxon>
        <taxon>Basidiomycota</taxon>
        <taxon>Pucciniomycotina</taxon>
        <taxon>Microbotryomycetes</taxon>
        <taxon>Sporidiobolales</taxon>
        <taxon>Sporidiobolaceae</taxon>
        <taxon>Rhodotorula</taxon>
    </lineage>
</organism>
<accession>A0A2T0AFN7</accession>
<dbReference type="OrthoDB" id="5957327at2759"/>
<keyword evidence="5" id="KW-0234">DNA repair</keyword>
<evidence type="ECO:0000256" key="2">
    <source>
        <dbReference type="ARBA" id="ARBA00022741"/>
    </source>
</evidence>
<dbReference type="PANTHER" id="PTHR46239">
    <property type="entry name" value="DNA REPAIR PROTEIN RAD51 HOMOLOG 3 RAD51C"/>
    <property type="match status" value="1"/>
</dbReference>
<evidence type="ECO:0000256" key="6">
    <source>
        <dbReference type="ARBA" id="ARBA00023242"/>
    </source>
</evidence>
<dbReference type="GO" id="GO:0033063">
    <property type="term" value="C:Rad51B-Rad51C-Rad51D-XRCC2 complex"/>
    <property type="evidence" value="ECO:0007669"/>
    <property type="project" value="TreeGrafter"/>
</dbReference>
<evidence type="ECO:0000256" key="5">
    <source>
        <dbReference type="ARBA" id="ARBA00023204"/>
    </source>
</evidence>
<keyword evidence="2" id="KW-0547">Nucleotide-binding</keyword>
<dbReference type="GO" id="GO:0007131">
    <property type="term" value="P:reciprocal meiotic recombination"/>
    <property type="evidence" value="ECO:0007669"/>
    <property type="project" value="TreeGrafter"/>
</dbReference>
<keyword evidence="4" id="KW-0067">ATP-binding</keyword>
<keyword evidence="3" id="KW-0227">DNA damage</keyword>
<dbReference type="GO" id="GO:0000707">
    <property type="term" value="P:meiotic DNA recombinase assembly"/>
    <property type="evidence" value="ECO:0007669"/>
    <property type="project" value="TreeGrafter"/>
</dbReference>
<keyword evidence="6" id="KW-0539">Nucleus</keyword>
<comment type="caution">
    <text evidence="7">The sequence shown here is derived from an EMBL/GenBank/DDBJ whole genome shotgun (WGS) entry which is preliminary data.</text>
</comment>
<dbReference type="SUPFAM" id="SSF52540">
    <property type="entry name" value="P-loop containing nucleoside triphosphate hydrolases"/>
    <property type="match status" value="1"/>
</dbReference>
<dbReference type="GO" id="GO:0000400">
    <property type="term" value="F:four-way junction DNA binding"/>
    <property type="evidence" value="ECO:0007669"/>
    <property type="project" value="TreeGrafter"/>
</dbReference>
<dbReference type="PANTHER" id="PTHR46239:SF1">
    <property type="entry name" value="DNA REPAIR PROTEIN RAD51 HOMOLOG 3"/>
    <property type="match status" value="1"/>
</dbReference>
<gene>
    <name evidence="7" type="ORF">AAT19DRAFT_12231</name>
</gene>
<dbReference type="GO" id="GO:0005524">
    <property type="term" value="F:ATP binding"/>
    <property type="evidence" value="ECO:0007669"/>
    <property type="project" value="UniProtKB-KW"/>
</dbReference>
<sequence>MELAPSQTASSLLLSARPRHRFSSTCAAIDQLLTPAHPPQGPMRADKPEEAGLGEGAVLELLGPPGVGKTRTAMGFVLAERFREDGGEVLTVDAEGSLSPALLKETTEVHAAHHGYEPDIVRDILSGIRYRRIDSAWMLFALFNSLETWLAAHPKAMTHSRDVSQVKLIVIDSLSAHFRQTIDSPTRIYIADSIRNVLSTVCSANRVSVIITNQMSLKLFGPDNRPTNWSRDAEALLVPTISDQCLPFDVDVWRVLLYYSEEGERLAHLVSAPMLTQARSAAFTMDLLGPCDYPEPSDETMDDSPS</sequence>
<reference evidence="7 8" key="1">
    <citation type="journal article" date="2018" name="Elife">
        <title>Functional genomics of lipid metabolism in the oleaginous yeast Rhodosporidium toruloides.</title>
        <authorList>
            <person name="Coradetti S.T."/>
            <person name="Pinel D."/>
            <person name="Geiselman G."/>
            <person name="Ito M."/>
            <person name="Mondo S."/>
            <person name="Reilly M.C."/>
            <person name="Cheng Y.F."/>
            <person name="Bauer S."/>
            <person name="Grigoriev I."/>
            <person name="Gladden J.M."/>
            <person name="Simmons B.A."/>
            <person name="Brem R."/>
            <person name="Arkin A.P."/>
            <person name="Skerker J.M."/>
        </authorList>
    </citation>
    <scope>NUCLEOTIDE SEQUENCE [LARGE SCALE GENOMIC DNA]</scope>
    <source>
        <strain evidence="7 8">NBRC 0880</strain>
    </source>
</reference>
<protein>
    <submittedName>
        <fullName evidence="7">RAD51-like protein 2 ISS</fullName>
    </submittedName>
</protein>
<evidence type="ECO:0000256" key="4">
    <source>
        <dbReference type="ARBA" id="ARBA00022840"/>
    </source>
</evidence>